<organism evidence="1 2">
    <name type="scientific">Paenibacillus odorifer</name>
    <dbReference type="NCBI Taxonomy" id="189426"/>
    <lineage>
        <taxon>Bacteria</taxon>
        <taxon>Bacillati</taxon>
        <taxon>Bacillota</taxon>
        <taxon>Bacilli</taxon>
        <taxon>Bacillales</taxon>
        <taxon>Paenibacillaceae</taxon>
        <taxon>Paenibacillus</taxon>
    </lineage>
</organism>
<name>A0A1R0X6A4_9BACL</name>
<protein>
    <submittedName>
        <fullName evidence="1">Uncharacterized protein</fullName>
    </submittedName>
</protein>
<accession>A0A1R0X6A4</accession>
<evidence type="ECO:0000313" key="2">
    <source>
        <dbReference type="Proteomes" id="UP000187465"/>
    </source>
</evidence>
<sequence length="580" mass="66946">MKSVEKTLDTSAISVTLLDCLHRALTTGDIELWLETQYFEDEMEAESQRAWFHGYLQKTVPTCIEFNVRNVRISLAEIVAACTLTFTYEQFDQLKDEHIYTMRYVEDKKEWKVVTIEKSWLPFGSAEADLIHYDTYSMTDLFWWTNEAELEIVRNSNDPLPANLYARAIPRNIRSREVHSELECAAILSNMLSLRVADLAALLFQPTALGTLESLYHFASENINFQIERPDRNSSWSSKFTAPTFSYDELLTLAEDHFPLTANCTPLMSFYFAVLRLCGLAASDIVQLRLVNYDCLLVSITGEAYLFFTDRIVKLNAGTYYYQTEISKLFNEREYWSAAGSSNLSGRTVERLNNWFKDGIVFKFSRPLTTGSSYMDECPMPSLKECADPLQLHRLLRQTMLRYSCNLPDSVYTYAKYAYQTLLVTKPQAYVLASMNSPLIRQFLSDYNTKQHFFEYVDLLKKKSIFREHDRLMTADQVIRHGTADPASLTVLVYVWLNQSHQSQGGVCITDEDSYCFFEGEIWSGKKRKPASKMQGNLLVAFNHESCFSELMNISEAKTEWITFIRQHMTMSHEGADHIE</sequence>
<comment type="caution">
    <text evidence="1">The sequence shown here is derived from an EMBL/GenBank/DDBJ whole genome shotgun (WGS) entry which is preliminary data.</text>
</comment>
<reference evidence="1 2" key="1">
    <citation type="submission" date="2016-10" db="EMBL/GenBank/DDBJ databases">
        <title>Paenibacillus species isolates.</title>
        <authorList>
            <person name="Beno S.M."/>
        </authorList>
    </citation>
    <scope>NUCLEOTIDE SEQUENCE [LARGE SCALE GENOMIC DNA]</scope>
    <source>
        <strain evidence="1 2">FSL H7-0604</strain>
    </source>
</reference>
<proteinExistence type="predicted"/>
<gene>
    <name evidence="1" type="ORF">BJP51_21475</name>
</gene>
<evidence type="ECO:0000313" key="1">
    <source>
        <dbReference type="EMBL" id="OMD30120.1"/>
    </source>
</evidence>
<dbReference type="EMBL" id="MKQP01000027">
    <property type="protein sequence ID" value="OMD30120.1"/>
    <property type="molecule type" value="Genomic_DNA"/>
</dbReference>
<dbReference type="Proteomes" id="UP000187465">
    <property type="component" value="Unassembled WGS sequence"/>
</dbReference>
<dbReference type="AlphaFoldDB" id="A0A1R0X6A4"/>